<dbReference type="Gene3D" id="3.30.460.10">
    <property type="entry name" value="Beta Polymerase, domain 2"/>
    <property type="match status" value="1"/>
</dbReference>
<sequence length="125" mass="14311">MIKSPKEAAMLAAKVLIEKKAEDVVVLDISSISVLADYFVIATGKSSIHVKALSDEVEEKLLESGCRIRGKEGYEEARWVLIDFFDVIVHVFDEDSRDYYDLERLWSDAVRIDVDSDFDFAYNRQ</sequence>
<dbReference type="Proteomes" id="UP000070427">
    <property type="component" value="Unassembled WGS sequence"/>
</dbReference>
<comment type="similarity">
    <text evidence="1 2">Belongs to the Iojap/RsfS family.</text>
</comment>
<dbReference type="FunCoup" id="A0A140L248">
    <property type="interactions" value="320"/>
</dbReference>
<dbReference type="NCBIfam" id="TIGR00090">
    <property type="entry name" value="rsfS_iojap_ybeB"/>
    <property type="match status" value="1"/>
</dbReference>
<gene>
    <name evidence="2 3" type="primary">rsfS</name>
    <name evidence="3" type="ORF">AN618_22190</name>
</gene>
<dbReference type="InterPro" id="IPR004394">
    <property type="entry name" value="Iojap/RsfS/C7orf30"/>
</dbReference>
<comment type="subunit">
    <text evidence="2">Interacts with ribosomal protein uL14 (rplN).</text>
</comment>
<dbReference type="Pfam" id="PF02410">
    <property type="entry name" value="RsfS"/>
    <property type="match status" value="1"/>
</dbReference>
<dbReference type="GO" id="GO:0005737">
    <property type="term" value="C:cytoplasm"/>
    <property type="evidence" value="ECO:0007669"/>
    <property type="project" value="UniProtKB-SubCell"/>
</dbReference>
<comment type="caution">
    <text evidence="3">The sequence shown here is derived from an EMBL/GenBank/DDBJ whole genome shotgun (WGS) entry which is preliminary data.</text>
</comment>
<dbReference type="EMBL" id="LOED01000043">
    <property type="protein sequence ID" value="KXG74623.1"/>
    <property type="molecule type" value="Genomic_DNA"/>
</dbReference>
<organism evidence="3 4">
    <name type="scientific">Fervidicola ferrireducens</name>
    <dbReference type="NCBI Taxonomy" id="520764"/>
    <lineage>
        <taxon>Bacteria</taxon>
        <taxon>Bacillati</taxon>
        <taxon>Bacillota</taxon>
        <taxon>Clostridia</taxon>
        <taxon>Thermosediminibacterales</taxon>
        <taxon>Thermosediminibacteraceae</taxon>
        <taxon>Fervidicola</taxon>
    </lineage>
</organism>
<keyword evidence="4" id="KW-1185">Reference proteome</keyword>
<keyword evidence="2" id="KW-0678">Repressor</keyword>
<reference evidence="3 4" key="1">
    <citation type="submission" date="2015-12" db="EMBL/GenBank/DDBJ databases">
        <title>Draft genome sequnece of Fervidicola ferrireducens strain Y170.</title>
        <authorList>
            <person name="Patel B.K."/>
        </authorList>
    </citation>
    <scope>NUCLEOTIDE SEQUENCE [LARGE SCALE GENOMIC DNA]</scope>
    <source>
        <strain evidence="3 4">Y170</strain>
    </source>
</reference>
<dbReference type="GO" id="GO:0043023">
    <property type="term" value="F:ribosomal large subunit binding"/>
    <property type="evidence" value="ECO:0007669"/>
    <property type="project" value="TreeGrafter"/>
</dbReference>
<proteinExistence type="inferred from homology"/>
<comment type="function">
    <text evidence="2">Functions as a ribosomal silencing factor. Interacts with ribosomal protein uL14 (rplN), blocking formation of intersubunit bridge B8. Prevents association of the 30S and 50S ribosomal subunits and the formation of functional ribosomes, thus repressing translation.</text>
</comment>
<dbReference type="OrthoDB" id="9793681at2"/>
<evidence type="ECO:0000256" key="2">
    <source>
        <dbReference type="HAMAP-Rule" id="MF_01477"/>
    </source>
</evidence>
<dbReference type="STRING" id="520764.AN618_22190"/>
<dbReference type="InterPro" id="IPR043519">
    <property type="entry name" value="NT_sf"/>
</dbReference>
<dbReference type="GO" id="GO:0042256">
    <property type="term" value="P:cytosolic ribosome assembly"/>
    <property type="evidence" value="ECO:0007669"/>
    <property type="project" value="UniProtKB-UniRule"/>
</dbReference>
<dbReference type="GO" id="GO:0017148">
    <property type="term" value="P:negative regulation of translation"/>
    <property type="evidence" value="ECO:0007669"/>
    <property type="project" value="UniProtKB-UniRule"/>
</dbReference>
<dbReference type="PANTHER" id="PTHR21043">
    <property type="entry name" value="IOJAP SUPERFAMILY ORTHOLOG"/>
    <property type="match status" value="1"/>
</dbReference>
<dbReference type="AlphaFoldDB" id="A0A140L248"/>
<dbReference type="GO" id="GO:0090071">
    <property type="term" value="P:negative regulation of ribosome biogenesis"/>
    <property type="evidence" value="ECO:0007669"/>
    <property type="project" value="UniProtKB-UniRule"/>
</dbReference>
<dbReference type="PANTHER" id="PTHR21043:SF0">
    <property type="entry name" value="MITOCHONDRIAL ASSEMBLY OF RIBOSOMAL LARGE SUBUNIT PROTEIN 1"/>
    <property type="match status" value="1"/>
</dbReference>
<dbReference type="PATRIC" id="fig|520764.3.peg.2386"/>
<comment type="subcellular location">
    <subcellularLocation>
        <location evidence="2">Cytoplasm</location>
    </subcellularLocation>
</comment>
<keyword evidence="2" id="KW-0810">Translation regulation</keyword>
<keyword evidence="2" id="KW-0963">Cytoplasm</keyword>
<evidence type="ECO:0000256" key="1">
    <source>
        <dbReference type="ARBA" id="ARBA00010574"/>
    </source>
</evidence>
<protein>
    <recommendedName>
        <fullName evidence="2">Ribosomal silencing factor RsfS</fullName>
    </recommendedName>
</protein>
<dbReference type="InParanoid" id="A0A140L248"/>
<name>A0A140L248_9FIRM</name>
<evidence type="ECO:0000313" key="4">
    <source>
        <dbReference type="Proteomes" id="UP000070427"/>
    </source>
</evidence>
<accession>A0A140L248</accession>
<dbReference type="HAMAP" id="MF_01477">
    <property type="entry name" value="Iojap_RsfS"/>
    <property type="match status" value="1"/>
</dbReference>
<dbReference type="SUPFAM" id="SSF81301">
    <property type="entry name" value="Nucleotidyltransferase"/>
    <property type="match status" value="1"/>
</dbReference>
<dbReference type="RefSeq" id="WP_066355060.1">
    <property type="nucleotide sequence ID" value="NZ_LOED01000043.1"/>
</dbReference>
<evidence type="ECO:0000313" key="3">
    <source>
        <dbReference type="EMBL" id="KXG74623.1"/>
    </source>
</evidence>